<organism evidence="1 2">
    <name type="scientific">Dermacentor silvarum</name>
    <name type="common">Tick</name>
    <dbReference type="NCBI Taxonomy" id="543639"/>
    <lineage>
        <taxon>Eukaryota</taxon>
        <taxon>Metazoa</taxon>
        <taxon>Ecdysozoa</taxon>
        <taxon>Arthropoda</taxon>
        <taxon>Chelicerata</taxon>
        <taxon>Arachnida</taxon>
        <taxon>Acari</taxon>
        <taxon>Parasitiformes</taxon>
        <taxon>Ixodida</taxon>
        <taxon>Ixodoidea</taxon>
        <taxon>Ixodidae</taxon>
        <taxon>Rhipicephalinae</taxon>
        <taxon>Dermacentor</taxon>
    </lineage>
</organism>
<dbReference type="Proteomes" id="UP000821865">
    <property type="component" value="Chromosome 1"/>
</dbReference>
<sequence>MGACVNRQRTLTHDLARVVATPVFATRHLTPSMSPPSIASTNHATSARPMPVSLHMVSKAMVAPDSQHTVRPLRIREWPYTVALKAGLITTACHVVHHIFTQTGHNKSFTHYRLTGCDAFPYSHEGCVANVCEPATFEQRHMWKWVLSDESVWDAFGCHARRALDYTDEAEQHLVRALDRHSVIALDELDYAKWSADDGEPDQVNLKKLQQTVFRRQLAVATRRRLPLVIHSRDATVDTIRILKEMVPADCLRLEQGEVVAGHFPAALPGHHAVAGFLGSRTAGPGRAPLDALLLEADATFFLPKRESKRLTCWHPGMVIHVATRLTT</sequence>
<reference evidence="1" key="1">
    <citation type="submission" date="2020-05" db="EMBL/GenBank/DDBJ databases">
        <title>Large-scale comparative analyses of tick genomes elucidate their genetic diversity and vector capacities.</title>
        <authorList>
            <person name="Jia N."/>
            <person name="Wang J."/>
            <person name="Shi W."/>
            <person name="Du L."/>
            <person name="Sun Y."/>
            <person name="Zhan W."/>
            <person name="Jiang J."/>
            <person name="Wang Q."/>
            <person name="Zhang B."/>
            <person name="Ji P."/>
            <person name="Sakyi L.B."/>
            <person name="Cui X."/>
            <person name="Yuan T."/>
            <person name="Jiang B."/>
            <person name="Yang W."/>
            <person name="Lam T.T.-Y."/>
            <person name="Chang Q."/>
            <person name="Ding S."/>
            <person name="Wang X."/>
            <person name="Zhu J."/>
            <person name="Ruan X."/>
            <person name="Zhao L."/>
            <person name="Wei J."/>
            <person name="Que T."/>
            <person name="Du C."/>
            <person name="Cheng J."/>
            <person name="Dai P."/>
            <person name="Han X."/>
            <person name="Huang E."/>
            <person name="Gao Y."/>
            <person name="Liu J."/>
            <person name="Shao H."/>
            <person name="Ye R."/>
            <person name="Li L."/>
            <person name="Wei W."/>
            <person name="Wang X."/>
            <person name="Wang C."/>
            <person name="Yang T."/>
            <person name="Huo Q."/>
            <person name="Li W."/>
            <person name="Guo W."/>
            <person name="Chen H."/>
            <person name="Zhou L."/>
            <person name="Ni X."/>
            <person name="Tian J."/>
            <person name="Zhou Y."/>
            <person name="Sheng Y."/>
            <person name="Liu T."/>
            <person name="Pan Y."/>
            <person name="Xia L."/>
            <person name="Li J."/>
            <person name="Zhao F."/>
            <person name="Cao W."/>
        </authorList>
    </citation>
    <scope>NUCLEOTIDE SEQUENCE</scope>
    <source>
        <strain evidence="1">Dsil-2018</strain>
    </source>
</reference>
<evidence type="ECO:0000313" key="1">
    <source>
        <dbReference type="EMBL" id="KAH7979813.1"/>
    </source>
</evidence>
<name>A0ACB8DZX0_DERSI</name>
<gene>
    <name evidence="1" type="ORF">HPB49_011333</name>
</gene>
<dbReference type="EMBL" id="CM023470">
    <property type="protein sequence ID" value="KAH7979813.1"/>
    <property type="molecule type" value="Genomic_DNA"/>
</dbReference>
<accession>A0ACB8DZX0</accession>
<proteinExistence type="predicted"/>
<comment type="caution">
    <text evidence="1">The sequence shown here is derived from an EMBL/GenBank/DDBJ whole genome shotgun (WGS) entry which is preliminary data.</text>
</comment>
<evidence type="ECO:0000313" key="2">
    <source>
        <dbReference type="Proteomes" id="UP000821865"/>
    </source>
</evidence>
<keyword evidence="2" id="KW-1185">Reference proteome</keyword>
<protein>
    <submittedName>
        <fullName evidence="1">Uncharacterized protein</fullName>
    </submittedName>
</protein>